<protein>
    <submittedName>
        <fullName evidence="3">Carbohydrate-binding protein</fullName>
    </submittedName>
</protein>
<reference evidence="3 4" key="1">
    <citation type="submission" date="2023-01" db="EMBL/GenBank/DDBJ databases">
        <title>Psychrosphaera sp. nov., isolated from marine algae.</title>
        <authorList>
            <person name="Bayburt H."/>
            <person name="Choi B.J."/>
            <person name="Kim J.M."/>
            <person name="Choi D.G."/>
            <person name="Jeon C.O."/>
        </authorList>
    </citation>
    <scope>NUCLEOTIDE SEQUENCE [LARGE SCALE GENOMIC DNA]</scope>
    <source>
        <strain evidence="3 4">G1-22</strain>
    </source>
</reference>
<dbReference type="InterPro" id="IPR036116">
    <property type="entry name" value="FN3_sf"/>
</dbReference>
<evidence type="ECO:0000313" key="3">
    <source>
        <dbReference type="EMBL" id="MDC2891212.1"/>
    </source>
</evidence>
<dbReference type="Gene3D" id="2.60.40.10">
    <property type="entry name" value="Immunoglobulins"/>
    <property type="match status" value="1"/>
</dbReference>
<proteinExistence type="predicted"/>
<evidence type="ECO:0000256" key="1">
    <source>
        <dbReference type="ARBA" id="ARBA00022729"/>
    </source>
</evidence>
<dbReference type="InterPro" id="IPR008979">
    <property type="entry name" value="Galactose-bd-like_sf"/>
</dbReference>
<dbReference type="Pfam" id="PF03422">
    <property type="entry name" value="CBM_6"/>
    <property type="match status" value="1"/>
</dbReference>
<dbReference type="CDD" id="cd04080">
    <property type="entry name" value="CBM6_cellulase-like"/>
    <property type="match status" value="1"/>
</dbReference>
<feature type="domain" description="CBM6" evidence="2">
    <location>
        <begin position="259"/>
        <end position="378"/>
    </location>
</feature>
<organism evidence="3 4">
    <name type="scientific">Psychrosphaera algicola</name>
    <dbReference type="NCBI Taxonomy" id="3023714"/>
    <lineage>
        <taxon>Bacteria</taxon>
        <taxon>Pseudomonadati</taxon>
        <taxon>Pseudomonadota</taxon>
        <taxon>Gammaproteobacteria</taxon>
        <taxon>Alteromonadales</taxon>
        <taxon>Pseudoalteromonadaceae</taxon>
        <taxon>Psychrosphaera</taxon>
    </lineage>
</organism>
<evidence type="ECO:0000259" key="2">
    <source>
        <dbReference type="PROSITE" id="PS51175"/>
    </source>
</evidence>
<comment type="caution">
    <text evidence="3">The sequence shown here is derived from an EMBL/GenBank/DDBJ whole genome shotgun (WGS) entry which is preliminary data.</text>
</comment>
<dbReference type="SMART" id="SM00606">
    <property type="entry name" value="CBD_IV"/>
    <property type="match status" value="1"/>
</dbReference>
<dbReference type="Proteomes" id="UP001528411">
    <property type="component" value="Unassembled WGS sequence"/>
</dbReference>
<dbReference type="SUPFAM" id="SSF49785">
    <property type="entry name" value="Galactose-binding domain-like"/>
    <property type="match status" value="1"/>
</dbReference>
<name>A0ABT5FJ44_9GAMM</name>
<evidence type="ECO:0000313" key="4">
    <source>
        <dbReference type="Proteomes" id="UP001528411"/>
    </source>
</evidence>
<dbReference type="InterPro" id="IPR013783">
    <property type="entry name" value="Ig-like_fold"/>
</dbReference>
<accession>A0ABT5FJ44</accession>
<dbReference type="PROSITE" id="PS51175">
    <property type="entry name" value="CBM6"/>
    <property type="match status" value="1"/>
</dbReference>
<keyword evidence="4" id="KW-1185">Reference proteome</keyword>
<gene>
    <name evidence="3" type="ORF">PN838_23795</name>
</gene>
<dbReference type="InterPro" id="IPR005084">
    <property type="entry name" value="CBM6"/>
</dbReference>
<dbReference type="InterPro" id="IPR006584">
    <property type="entry name" value="Cellulose-bd_IV"/>
</dbReference>
<dbReference type="Gene3D" id="2.60.120.260">
    <property type="entry name" value="Galactose-binding domain-like"/>
    <property type="match status" value="2"/>
</dbReference>
<dbReference type="RefSeq" id="WP_272182238.1">
    <property type="nucleotide sequence ID" value="NZ_JAQOMS010000002.1"/>
</dbReference>
<dbReference type="EMBL" id="JAQOMS010000002">
    <property type="protein sequence ID" value="MDC2891212.1"/>
    <property type="molecule type" value="Genomic_DNA"/>
</dbReference>
<dbReference type="SUPFAM" id="SSF49265">
    <property type="entry name" value="Fibronectin type III"/>
    <property type="match status" value="1"/>
</dbReference>
<sequence length="381" mass="41208">MVDEDNNEVLLNGNFGSDSNWTQWSASAAPAINFNETDVALAPTNADGPVLRMTGTTDATVTEFNGGVYQAITLESGKNYTLSGVFKDNASANAHGEFYIVATMPENGVDILEEAALPSVDFVNAPIEEIEAVFQLYGSISYEIHQPLFDAMTAEAPSNLYTLPAKPTGFTAQMADSGAMLSWNANLETDVTGYHVYRSVNNNSSYQLFAENVASLSYLDETVIDNNLYFYKVSAVDAEDISYGSDEISVGELVQAIPGTVEAENWTTMNGFEVEATADAGGGKNTGFAHLGDWLEYAVNIESAGDYLVEYRLATESGSTGFTLKLNDEVIDTVAVDATGGWQTWATQSTTISLPAGEHILRIEALGEQWNLNWIRFSKTQ</sequence>
<keyword evidence="1" id="KW-0732">Signal</keyword>